<dbReference type="Pfam" id="PF02774">
    <property type="entry name" value="Semialdhyde_dhC"/>
    <property type="match status" value="1"/>
</dbReference>
<dbReference type="GO" id="GO:0046983">
    <property type="term" value="F:protein dimerization activity"/>
    <property type="evidence" value="ECO:0007669"/>
    <property type="project" value="InterPro"/>
</dbReference>
<keyword evidence="2" id="KW-0413">Isomerase</keyword>
<dbReference type="SUPFAM" id="SSF55120">
    <property type="entry name" value="Pseudouridine synthase"/>
    <property type="match status" value="1"/>
</dbReference>
<dbReference type="InterPro" id="IPR020094">
    <property type="entry name" value="TruA/RsuA/RluB/E/F_N"/>
</dbReference>
<dbReference type="InterPro" id="IPR012280">
    <property type="entry name" value="Semialdhyde_DH_dimer_dom"/>
</dbReference>
<dbReference type="PANTHER" id="PTHR46278:SF2">
    <property type="entry name" value="ASPARTATE-SEMIALDEHYDE DEHYDROGENASE"/>
    <property type="match status" value="1"/>
</dbReference>
<dbReference type="Gene3D" id="3.40.50.720">
    <property type="entry name" value="NAD(P)-binding Rossmann-like Domain"/>
    <property type="match status" value="1"/>
</dbReference>
<dbReference type="FunFam" id="3.40.50.720:FF:000099">
    <property type="entry name" value="Aspartate-semialdehyde dehydrogenase"/>
    <property type="match status" value="1"/>
</dbReference>
<dbReference type="FunFam" id="3.30.360.10:FF:000026">
    <property type="entry name" value="Putative aspartate-semialdehyde dehydrogenase"/>
    <property type="match status" value="1"/>
</dbReference>
<dbReference type="PIRSF" id="PIRSF000148">
    <property type="entry name" value="ASA_dh"/>
    <property type="match status" value="1"/>
</dbReference>
<dbReference type="Gene3D" id="3.30.360.10">
    <property type="entry name" value="Dihydrodipicolinate Reductase, domain 2"/>
    <property type="match status" value="1"/>
</dbReference>
<dbReference type="InterPro" id="IPR020103">
    <property type="entry name" value="PsdUridine_synth_cat_dom_sf"/>
</dbReference>
<evidence type="ECO:0000313" key="4">
    <source>
        <dbReference type="EMBL" id="STP18756.1"/>
    </source>
</evidence>
<evidence type="ECO:0000313" key="5">
    <source>
        <dbReference type="Proteomes" id="UP000254181"/>
    </source>
</evidence>
<dbReference type="SUPFAM" id="SSF51735">
    <property type="entry name" value="NAD(P)-binding Rossmann-fold domains"/>
    <property type="match status" value="1"/>
</dbReference>
<organism evidence="4 5">
    <name type="scientific">Escherichia coli</name>
    <dbReference type="NCBI Taxonomy" id="562"/>
    <lineage>
        <taxon>Bacteria</taxon>
        <taxon>Pseudomonadati</taxon>
        <taxon>Pseudomonadota</taxon>
        <taxon>Gammaproteobacteria</taxon>
        <taxon>Enterobacterales</taxon>
        <taxon>Enterobacteriaceae</taxon>
        <taxon>Escherichia</taxon>
    </lineage>
</organism>
<dbReference type="Proteomes" id="UP000254181">
    <property type="component" value="Unassembled WGS sequence"/>
</dbReference>
<dbReference type="CDD" id="cd18129">
    <property type="entry name" value="ASADH_C_USG1_like"/>
    <property type="match status" value="1"/>
</dbReference>
<proteinExistence type="inferred from homology"/>
<dbReference type="GO" id="GO:0008652">
    <property type="term" value="P:amino acid biosynthetic process"/>
    <property type="evidence" value="ECO:0007669"/>
    <property type="project" value="InterPro"/>
</dbReference>
<dbReference type="CDD" id="cd17894">
    <property type="entry name" value="ASADH_USG1_N"/>
    <property type="match status" value="1"/>
</dbReference>
<dbReference type="InterPro" id="IPR000534">
    <property type="entry name" value="Semialdehyde_DH_NAD-bd"/>
</dbReference>
<dbReference type="EMBL" id="UGEM01000004">
    <property type="protein sequence ID" value="STP18756.1"/>
    <property type="molecule type" value="Genomic_DNA"/>
</dbReference>
<dbReference type="AlphaFoldDB" id="A0A377K323"/>
<dbReference type="GO" id="GO:0016620">
    <property type="term" value="F:oxidoreductase activity, acting on the aldehyde or oxo group of donors, NAD or NADP as acceptor"/>
    <property type="evidence" value="ECO:0007669"/>
    <property type="project" value="InterPro"/>
</dbReference>
<dbReference type="GO" id="GO:0051287">
    <property type="term" value="F:NAD binding"/>
    <property type="evidence" value="ECO:0007669"/>
    <property type="project" value="InterPro"/>
</dbReference>
<reference evidence="4 5" key="1">
    <citation type="submission" date="2018-06" db="EMBL/GenBank/DDBJ databases">
        <authorList>
            <consortium name="Pathogen Informatics"/>
            <person name="Doyle S."/>
        </authorList>
    </citation>
    <scope>NUCLEOTIDE SEQUENCE [LARGE SCALE GENOMIC DNA]</scope>
    <source>
        <strain evidence="4 5">NCTC9075</strain>
    </source>
</reference>
<dbReference type="GO" id="GO:0009982">
    <property type="term" value="F:pseudouridine synthase activity"/>
    <property type="evidence" value="ECO:0007669"/>
    <property type="project" value="InterPro"/>
</dbReference>
<gene>
    <name evidence="4" type="primary">usg</name>
    <name evidence="4" type="ORF">NCTC9075_02231</name>
</gene>
<accession>A0A377K323</accession>
<evidence type="ECO:0000256" key="2">
    <source>
        <dbReference type="ARBA" id="ARBA00023235"/>
    </source>
</evidence>
<evidence type="ECO:0000259" key="3">
    <source>
        <dbReference type="SMART" id="SM00859"/>
    </source>
</evidence>
<dbReference type="NCBIfam" id="NF005957">
    <property type="entry name" value="PRK08040.1"/>
    <property type="match status" value="1"/>
</dbReference>
<dbReference type="GO" id="GO:0003723">
    <property type="term" value="F:RNA binding"/>
    <property type="evidence" value="ECO:0007669"/>
    <property type="project" value="InterPro"/>
</dbReference>
<sequence>MSEGWNIAVLGATGAVGEALLETLAERQFPVGEIYALARNESAGEQLRFGGKTITVQDAAEFDWTQAQLAFFVAGKEATAAWVEEATNSGCLVIDSSGLFALEPDVPLVVPEVNPFILTDYRNRNVIAVPDSLTSQLLAALKPLIDQGGLSRISVTSLISASAQGKKAVDALAGQSAKLLNGIPIDEEDFFGRQLAFNMLPLLPDSEGSVREERRIVDEVRKILQDEGLMISASVVQAPVFYGHAQMVNFEALRPLAAEEARDAFAQGEDIVLSEENEFPTQVGDASGSPHLSVGCVRNDYGMPEQVQFWSVADNVRFGGALMAVKNRRETGAGVSVLMSDQQQPPVYKIALGIEYDGSRYYGWQRQNEVRSVQEKLEKALSQVAKRTHHRLLRRAY</sequence>
<dbReference type="InterPro" id="IPR036291">
    <property type="entry name" value="NAD(P)-bd_dom_sf"/>
</dbReference>
<dbReference type="Pfam" id="PF01118">
    <property type="entry name" value="Semialdhyde_dh"/>
    <property type="match status" value="1"/>
</dbReference>
<dbReference type="SUPFAM" id="SSF55347">
    <property type="entry name" value="Glyceraldehyde-3-phosphate dehydrogenase-like, C-terminal domain"/>
    <property type="match status" value="1"/>
</dbReference>
<dbReference type="NCBIfam" id="NF011456">
    <property type="entry name" value="PRK14874.1"/>
    <property type="match status" value="1"/>
</dbReference>
<dbReference type="GO" id="GO:0001522">
    <property type="term" value="P:pseudouridine synthesis"/>
    <property type="evidence" value="ECO:0007669"/>
    <property type="project" value="InterPro"/>
</dbReference>
<dbReference type="GO" id="GO:0006396">
    <property type="term" value="P:RNA processing"/>
    <property type="evidence" value="ECO:0007669"/>
    <property type="project" value="UniProtKB-ARBA"/>
</dbReference>
<dbReference type="PANTHER" id="PTHR46278">
    <property type="entry name" value="DEHYDROGENASE, PUTATIVE-RELATED"/>
    <property type="match status" value="1"/>
</dbReference>
<evidence type="ECO:0000256" key="1">
    <source>
        <dbReference type="ARBA" id="ARBA00010584"/>
    </source>
</evidence>
<dbReference type="GO" id="GO:0140098">
    <property type="term" value="F:catalytic activity, acting on RNA"/>
    <property type="evidence" value="ECO:0007669"/>
    <property type="project" value="UniProtKB-ARBA"/>
</dbReference>
<name>A0A377K323_ECOLX</name>
<protein>
    <submittedName>
        <fullName evidence="4">Putative semialdehyde dehydrogenase</fullName>
    </submittedName>
</protein>
<comment type="similarity">
    <text evidence="1">Belongs to the aspartate-semialdehyde dehydrogenase family.</text>
</comment>
<dbReference type="SMART" id="SM00859">
    <property type="entry name" value="Semialdhyde_dh"/>
    <property type="match status" value="1"/>
</dbReference>
<dbReference type="Gene3D" id="3.30.70.580">
    <property type="entry name" value="Pseudouridine synthase I, catalytic domain, N-terminal subdomain"/>
    <property type="match status" value="1"/>
</dbReference>
<feature type="domain" description="Semialdehyde dehydrogenase NAD-binding" evidence="3">
    <location>
        <begin position="6"/>
        <end position="121"/>
    </location>
</feature>